<evidence type="ECO:0000256" key="1">
    <source>
        <dbReference type="ARBA" id="ARBA00005532"/>
    </source>
</evidence>
<dbReference type="Gene3D" id="1.10.8.10">
    <property type="entry name" value="DNA helicase RuvA subunit, C-terminal domain"/>
    <property type="match status" value="1"/>
</dbReference>
<evidence type="ECO:0000313" key="6">
    <source>
        <dbReference type="EMBL" id="VEU41311.1"/>
    </source>
</evidence>
<evidence type="ECO:0000256" key="4">
    <source>
        <dbReference type="HAMAP-Rule" id="MF_03135"/>
    </source>
</evidence>
<dbReference type="FunFam" id="1.10.8.10:FF:000001">
    <property type="entry name" value="Elongation factor Ts"/>
    <property type="match status" value="1"/>
</dbReference>
<protein>
    <recommendedName>
        <fullName evidence="4">Elongation factor Ts, mitochondrial</fullName>
        <shortName evidence="4">EF-Ts</shortName>
        <shortName evidence="4">EF-TsMt</shortName>
    </recommendedName>
</protein>
<sequence length="344" mass="36143">MNASKALRFLKRSASARLSRPLASRTPAPHRCGTGSFLGAPVSSVNGTNREFSSMMSMVKELRSASGAPIVDCKKALSENDGDIEKSLDWLRQHGAAKASKKLGDRDAEEGLVACMVAEDGKSASIVKISSETDFAGKSDAFVGLSCHVAGATLNSTSPGNLDPQSDVLDLEFESKSVKTALEDAIVAIRENLGVKQAVKMTTGADGLLVAYVHGKANGSNHAGSAASVVEISGEGVTSNPDAANEAGKKLAMHIVAAKPSYLTPECVPEDVVANEKAILAGQIADSNKPPEVVEKIISGRIRKFYSEVCLTEQDHMVEEGNAKVSKALKEKGLVVKSFEIFSI</sequence>
<dbReference type="SUPFAM" id="SSF46934">
    <property type="entry name" value="UBA-like"/>
    <property type="match status" value="1"/>
</dbReference>
<gene>
    <name evidence="6" type="ORF">PSNMU_V1.4_AUG-EV-PASAV3_0082230</name>
</gene>
<dbReference type="CDD" id="cd14275">
    <property type="entry name" value="UBA_EF-Ts"/>
    <property type="match status" value="1"/>
</dbReference>
<dbReference type="InterPro" id="IPR001816">
    <property type="entry name" value="Transl_elong_EFTs/EF1B"/>
</dbReference>
<feature type="domain" description="Translation elongation factor EFTs/EF1B dimerisation" evidence="5">
    <location>
        <begin position="124"/>
        <end position="343"/>
    </location>
</feature>
<dbReference type="InterPro" id="IPR009060">
    <property type="entry name" value="UBA-like_sf"/>
</dbReference>
<accession>A0A448ZH48</accession>
<evidence type="ECO:0000259" key="5">
    <source>
        <dbReference type="Pfam" id="PF00889"/>
    </source>
</evidence>
<proteinExistence type="inferred from homology"/>
<comment type="function">
    <text evidence="4">Associates with the EF-Tu.GDP complex and induces the exchange of GDP to GTP. It remains bound to the aminoacyl-tRNA.EF-Tu.GTP complex up to the GTP hydrolysis stage on the ribosome.</text>
</comment>
<dbReference type="GO" id="GO:0005739">
    <property type="term" value="C:mitochondrion"/>
    <property type="evidence" value="ECO:0007669"/>
    <property type="project" value="UniProtKB-SubCell"/>
</dbReference>
<keyword evidence="3 4" id="KW-0648">Protein biosynthesis</keyword>
<comment type="subcellular location">
    <subcellularLocation>
        <location evidence="4">Mitochondrion</location>
    </subcellularLocation>
</comment>
<dbReference type="Gene3D" id="3.30.479.20">
    <property type="entry name" value="Elongation factor Ts, dimerisation domain"/>
    <property type="match status" value="2"/>
</dbReference>
<reference evidence="6 7" key="1">
    <citation type="submission" date="2019-01" db="EMBL/GenBank/DDBJ databases">
        <authorList>
            <person name="Ferrante I. M."/>
        </authorList>
    </citation>
    <scope>NUCLEOTIDE SEQUENCE [LARGE SCALE GENOMIC DNA]</scope>
    <source>
        <strain evidence="6 7">B856</strain>
    </source>
</reference>
<organism evidence="6 7">
    <name type="scientific">Pseudo-nitzschia multistriata</name>
    <dbReference type="NCBI Taxonomy" id="183589"/>
    <lineage>
        <taxon>Eukaryota</taxon>
        <taxon>Sar</taxon>
        <taxon>Stramenopiles</taxon>
        <taxon>Ochrophyta</taxon>
        <taxon>Bacillariophyta</taxon>
        <taxon>Bacillariophyceae</taxon>
        <taxon>Bacillariophycidae</taxon>
        <taxon>Bacillariales</taxon>
        <taxon>Bacillariaceae</taxon>
        <taxon>Pseudo-nitzschia</taxon>
    </lineage>
</organism>
<dbReference type="PANTHER" id="PTHR11741:SF0">
    <property type="entry name" value="ELONGATION FACTOR TS, MITOCHONDRIAL"/>
    <property type="match status" value="1"/>
</dbReference>
<dbReference type="OrthoDB" id="277235at2759"/>
<dbReference type="HAMAP" id="MF_00050">
    <property type="entry name" value="EF_Ts"/>
    <property type="match status" value="1"/>
</dbReference>
<evidence type="ECO:0000313" key="7">
    <source>
        <dbReference type="Proteomes" id="UP000291116"/>
    </source>
</evidence>
<name>A0A448ZH48_9STRA</name>
<evidence type="ECO:0000256" key="3">
    <source>
        <dbReference type="ARBA" id="ARBA00022917"/>
    </source>
</evidence>
<dbReference type="PANTHER" id="PTHR11741">
    <property type="entry name" value="ELONGATION FACTOR TS"/>
    <property type="match status" value="1"/>
</dbReference>
<keyword evidence="2 4" id="KW-0251">Elongation factor</keyword>
<dbReference type="Proteomes" id="UP000291116">
    <property type="component" value="Unassembled WGS sequence"/>
</dbReference>
<keyword evidence="7" id="KW-1185">Reference proteome</keyword>
<dbReference type="NCBIfam" id="TIGR00116">
    <property type="entry name" value="tsf"/>
    <property type="match status" value="1"/>
</dbReference>
<dbReference type="EMBL" id="CAACVS010000342">
    <property type="protein sequence ID" value="VEU41311.1"/>
    <property type="molecule type" value="Genomic_DNA"/>
</dbReference>
<dbReference type="Pfam" id="PF00889">
    <property type="entry name" value="EF_TS"/>
    <property type="match status" value="1"/>
</dbReference>
<dbReference type="GO" id="GO:0070125">
    <property type="term" value="P:mitochondrial translational elongation"/>
    <property type="evidence" value="ECO:0007669"/>
    <property type="project" value="TreeGrafter"/>
</dbReference>
<dbReference type="FunFam" id="1.10.286.20:FF:000001">
    <property type="entry name" value="Elongation factor Ts"/>
    <property type="match status" value="1"/>
</dbReference>
<dbReference type="InterPro" id="IPR036402">
    <property type="entry name" value="EF-Ts_dimer_sf"/>
</dbReference>
<dbReference type="Gene3D" id="1.10.286.20">
    <property type="match status" value="1"/>
</dbReference>
<dbReference type="GO" id="GO:0003746">
    <property type="term" value="F:translation elongation factor activity"/>
    <property type="evidence" value="ECO:0007669"/>
    <property type="project" value="UniProtKB-UniRule"/>
</dbReference>
<dbReference type="AlphaFoldDB" id="A0A448ZH48"/>
<dbReference type="SUPFAM" id="SSF54713">
    <property type="entry name" value="Elongation factor Ts (EF-Ts), dimerisation domain"/>
    <property type="match status" value="1"/>
</dbReference>
<comment type="similarity">
    <text evidence="1 4">Belongs to the EF-Ts family.</text>
</comment>
<evidence type="ECO:0000256" key="2">
    <source>
        <dbReference type="ARBA" id="ARBA00022768"/>
    </source>
</evidence>
<keyword evidence="4" id="KW-0496">Mitochondrion</keyword>
<dbReference type="InterPro" id="IPR014039">
    <property type="entry name" value="Transl_elong_EFTs/EF1B_dimer"/>
</dbReference>